<dbReference type="Proteomes" id="UP001201262">
    <property type="component" value="Unassembled WGS sequence"/>
</dbReference>
<name>A0AAD4KQV5_9EURO</name>
<dbReference type="AlphaFoldDB" id="A0AAD4KQV5"/>
<evidence type="ECO:0000256" key="1">
    <source>
        <dbReference type="SAM" id="Phobius"/>
    </source>
</evidence>
<sequence length="301" mass="33359">MDPEKNKQLGQRRNRRCKFVSGLLVAIGIIAIVVPTTVVEVLKHKKLADMGPKAKVFVPLYVYPSPGAWGPLEQVVEAHPDLNFTVVINPGNGPGPNALPDANYTREIPRLSSYSNVRLIGYVATTYGTRNISLVNKDIETYTSWPTLSNNANLSVSGIFFDETPQLFNASHQEYYEELTALVKQSKGLGPDNFVVHNPGSVPDSRYLATVDSTVVFEDTYATFLQRNDDHVFTQIPNFNRSTICTIIHSIPENVQDAELKSLVGDARKVSDEVFLTHLDTGYYSSFGPNWSGFIDLMASD</sequence>
<comment type="caution">
    <text evidence="2">The sequence shown here is derived from an EMBL/GenBank/DDBJ whole genome shotgun (WGS) entry which is preliminary data.</text>
</comment>
<keyword evidence="1" id="KW-1133">Transmembrane helix</keyword>
<evidence type="ECO:0000313" key="2">
    <source>
        <dbReference type="EMBL" id="KAH8694064.1"/>
    </source>
</evidence>
<keyword evidence="1" id="KW-0812">Transmembrane</keyword>
<dbReference type="Pfam" id="PF12138">
    <property type="entry name" value="Spherulin4"/>
    <property type="match status" value="1"/>
</dbReference>
<evidence type="ECO:0000313" key="3">
    <source>
        <dbReference type="Proteomes" id="UP001201262"/>
    </source>
</evidence>
<organism evidence="2 3">
    <name type="scientific">Talaromyces proteolyticus</name>
    <dbReference type="NCBI Taxonomy" id="1131652"/>
    <lineage>
        <taxon>Eukaryota</taxon>
        <taxon>Fungi</taxon>
        <taxon>Dikarya</taxon>
        <taxon>Ascomycota</taxon>
        <taxon>Pezizomycotina</taxon>
        <taxon>Eurotiomycetes</taxon>
        <taxon>Eurotiomycetidae</taxon>
        <taxon>Eurotiales</taxon>
        <taxon>Trichocomaceae</taxon>
        <taxon>Talaromyces</taxon>
        <taxon>Talaromyces sect. Bacilispori</taxon>
    </lineage>
</organism>
<dbReference type="PANTHER" id="PTHR35040">
    <property type="match status" value="1"/>
</dbReference>
<dbReference type="EMBL" id="JAJTJA010000009">
    <property type="protein sequence ID" value="KAH8694064.1"/>
    <property type="molecule type" value="Genomic_DNA"/>
</dbReference>
<dbReference type="InterPro" id="IPR021986">
    <property type="entry name" value="Spherulin4"/>
</dbReference>
<gene>
    <name evidence="2" type="ORF">BGW36DRAFT_384277</name>
</gene>
<dbReference type="RefSeq" id="XP_046069734.1">
    <property type="nucleotide sequence ID" value="XM_046216775.1"/>
</dbReference>
<keyword evidence="3" id="KW-1185">Reference proteome</keyword>
<proteinExistence type="predicted"/>
<dbReference type="PANTHER" id="PTHR35040:SF7">
    <property type="entry name" value="FIBRONECTIN TYPE-III DOMAIN-CONTAINING PROTEIN-RELATED"/>
    <property type="match status" value="1"/>
</dbReference>
<feature type="transmembrane region" description="Helical" evidence="1">
    <location>
        <begin position="20"/>
        <end position="42"/>
    </location>
</feature>
<reference evidence="2" key="1">
    <citation type="submission" date="2021-12" db="EMBL/GenBank/DDBJ databases">
        <title>Convergent genome expansion in fungi linked to evolution of root-endophyte symbiosis.</title>
        <authorList>
            <consortium name="DOE Joint Genome Institute"/>
            <person name="Ke Y.-H."/>
            <person name="Bonito G."/>
            <person name="Liao H.-L."/>
            <person name="Looney B."/>
            <person name="Rojas-Flechas A."/>
            <person name="Nash J."/>
            <person name="Hameed K."/>
            <person name="Schadt C."/>
            <person name="Martin F."/>
            <person name="Crous P.W."/>
            <person name="Miettinen O."/>
            <person name="Magnuson J.K."/>
            <person name="Labbe J."/>
            <person name="Jacobson D."/>
            <person name="Doktycz M.J."/>
            <person name="Veneault-Fourrey C."/>
            <person name="Kuo A."/>
            <person name="Mondo S."/>
            <person name="Calhoun S."/>
            <person name="Riley R."/>
            <person name="Ohm R."/>
            <person name="LaButti K."/>
            <person name="Andreopoulos B."/>
            <person name="Pangilinan J."/>
            <person name="Nolan M."/>
            <person name="Tritt A."/>
            <person name="Clum A."/>
            <person name="Lipzen A."/>
            <person name="Daum C."/>
            <person name="Barry K."/>
            <person name="Grigoriev I.V."/>
            <person name="Vilgalys R."/>
        </authorList>
    </citation>
    <scope>NUCLEOTIDE SEQUENCE</scope>
    <source>
        <strain evidence="2">PMI_201</strain>
    </source>
</reference>
<accession>A0AAD4KQV5</accession>
<dbReference type="GeneID" id="70247062"/>
<keyword evidence="1" id="KW-0472">Membrane</keyword>
<protein>
    <submittedName>
        <fullName evidence="2">Spherulation-specific family 4</fullName>
    </submittedName>
</protein>